<sequence>MTDASLPLAQHDLKVGLRAPETVMRLARMGSAHPTRLSFLRVLLRRVRDEGWRFDRPVWDVDAKGVGRAVYRAIGPARTYSLVAFSHDLPDHMRSDRVIATAWDATFALFDGTPTTQDLDRLQRNVPLQEAGRVSARELSLSRANRSVRLWAHVVDSLAAGHQPEMSEIDAVGYLMRTTAVYGSGKFGAADRREIAERPELHGPFQAEMLSVWLTRQFTVDIVEHLAAAKGGERAVRLSDQIKRRLGVGNSTGLGMAPFLVRHPMLMNNWMAMRETALARVRALADATPDAVAALHLAYTAACDNADSWRSEHPIQIAKLQDLRRDLARIGERLGSFPDEEALPWDALWRWGERQLTLEGQEMLFALLIEPHGAVVDNLAQGMSADEHVAFTLDGAMKVGTLQAIFRDRYGWALSIDFQPAEAQARFWYVSEEKLEPRLGERASEEGAELEQPLCIARLAKELYADLSAWPATETVAAFLLRHPEHRYMARRAQIAADHPYAEVQDNLIAKDMLPIDLMRCKLAFFGASHFDPRSDKWVRISLFQGAPYPLDMQGKGRP</sequence>
<evidence type="ECO:0000313" key="2">
    <source>
        <dbReference type="Proteomes" id="UP001652542"/>
    </source>
</evidence>
<name>A0ABT2ZCN9_9RHOB</name>
<comment type="caution">
    <text evidence="1">The sequence shown here is derived from an EMBL/GenBank/DDBJ whole genome shotgun (WGS) entry which is preliminary data.</text>
</comment>
<organism evidence="1 2">
    <name type="scientific">Albidovulum marisflavi</name>
    <dbReference type="NCBI Taxonomy" id="2984159"/>
    <lineage>
        <taxon>Bacteria</taxon>
        <taxon>Pseudomonadati</taxon>
        <taxon>Pseudomonadota</taxon>
        <taxon>Alphaproteobacteria</taxon>
        <taxon>Rhodobacterales</taxon>
        <taxon>Paracoccaceae</taxon>
        <taxon>Albidovulum</taxon>
    </lineage>
</organism>
<evidence type="ECO:0000313" key="1">
    <source>
        <dbReference type="EMBL" id="MCV2868913.1"/>
    </source>
</evidence>
<dbReference type="Proteomes" id="UP001652542">
    <property type="component" value="Unassembled WGS sequence"/>
</dbReference>
<accession>A0ABT2ZCN9</accession>
<gene>
    <name evidence="1" type="ORF">OEW28_09755</name>
</gene>
<protein>
    <recommendedName>
        <fullName evidence="3">Zorya protein ZorC EH domain-containing protein</fullName>
    </recommendedName>
</protein>
<evidence type="ECO:0008006" key="3">
    <source>
        <dbReference type="Google" id="ProtNLM"/>
    </source>
</evidence>
<keyword evidence="2" id="KW-1185">Reference proteome</keyword>
<dbReference type="RefSeq" id="WP_263734574.1">
    <property type="nucleotide sequence ID" value="NZ_JAOWKY010000002.1"/>
</dbReference>
<reference evidence="1 2" key="1">
    <citation type="submission" date="2022-10" db="EMBL/GenBank/DDBJ databases">
        <title>Defluviimonas sp. nov., isolated from ocean surface water.</title>
        <authorList>
            <person name="He W."/>
            <person name="Wang L."/>
            <person name="Zhang D.-F."/>
        </authorList>
    </citation>
    <scope>NUCLEOTIDE SEQUENCE [LARGE SCALE GENOMIC DNA]</scope>
    <source>
        <strain evidence="1 2">WL0002</strain>
    </source>
</reference>
<proteinExistence type="predicted"/>
<dbReference type="EMBL" id="JAOWKY010000002">
    <property type="protein sequence ID" value="MCV2868913.1"/>
    <property type="molecule type" value="Genomic_DNA"/>
</dbReference>